<reference evidence="1" key="1">
    <citation type="submission" date="2022-11" db="EMBL/GenBank/DDBJ databases">
        <title>Centuries of genome instability and evolution in soft-shell clam transmissible cancer (bioRxiv).</title>
        <authorList>
            <person name="Hart S.F.M."/>
            <person name="Yonemitsu M.A."/>
            <person name="Giersch R.M."/>
            <person name="Beal B.F."/>
            <person name="Arriagada G."/>
            <person name="Davis B.W."/>
            <person name="Ostrander E.A."/>
            <person name="Goff S.P."/>
            <person name="Metzger M.J."/>
        </authorList>
    </citation>
    <scope>NUCLEOTIDE SEQUENCE</scope>
    <source>
        <strain evidence="1">MELC-2E11</strain>
        <tissue evidence="1">Siphon/mantle</tissue>
    </source>
</reference>
<dbReference type="Gene3D" id="3.30.710.10">
    <property type="entry name" value="Potassium Channel Kv1.1, Chain A"/>
    <property type="match status" value="1"/>
</dbReference>
<gene>
    <name evidence="1" type="ORF">MAR_026786</name>
</gene>
<feature type="non-terminal residue" evidence="1">
    <location>
        <position position="1"/>
    </location>
</feature>
<dbReference type="InterPro" id="IPR011333">
    <property type="entry name" value="SKP1/BTB/POZ_sf"/>
</dbReference>
<evidence type="ECO:0000313" key="1">
    <source>
        <dbReference type="EMBL" id="WAR12606.1"/>
    </source>
</evidence>
<name>A0ABY7EV59_MYAAR</name>
<keyword evidence="2" id="KW-1185">Reference proteome</keyword>
<protein>
    <submittedName>
        <fullName evidence="1">Uncharacterized protein</fullName>
    </submittedName>
</protein>
<dbReference type="EMBL" id="CP111019">
    <property type="protein sequence ID" value="WAR12606.1"/>
    <property type="molecule type" value="Genomic_DNA"/>
</dbReference>
<organism evidence="1 2">
    <name type="scientific">Mya arenaria</name>
    <name type="common">Soft-shell clam</name>
    <dbReference type="NCBI Taxonomy" id="6604"/>
    <lineage>
        <taxon>Eukaryota</taxon>
        <taxon>Metazoa</taxon>
        <taxon>Spiralia</taxon>
        <taxon>Lophotrochozoa</taxon>
        <taxon>Mollusca</taxon>
        <taxon>Bivalvia</taxon>
        <taxon>Autobranchia</taxon>
        <taxon>Heteroconchia</taxon>
        <taxon>Euheterodonta</taxon>
        <taxon>Imparidentia</taxon>
        <taxon>Neoheterodontei</taxon>
        <taxon>Myida</taxon>
        <taxon>Myoidea</taxon>
        <taxon>Myidae</taxon>
        <taxon>Mya</taxon>
    </lineage>
</organism>
<feature type="non-terminal residue" evidence="1">
    <location>
        <position position="153"/>
    </location>
</feature>
<dbReference type="Proteomes" id="UP001164746">
    <property type="component" value="Chromosome 8"/>
</dbReference>
<evidence type="ECO:0000313" key="2">
    <source>
        <dbReference type="Proteomes" id="UP001164746"/>
    </source>
</evidence>
<accession>A0ABY7EV59</accession>
<dbReference type="SUPFAM" id="SSF54695">
    <property type="entry name" value="POZ domain"/>
    <property type="match status" value="1"/>
</dbReference>
<proteinExistence type="predicted"/>
<sequence>SIAVTCLLGAEDTLSNNGMEFEQGYEHTYVDRKLLKEVKEQNAHLCDVPVQVGGRLSGVVEIRERRSQILTEAILFLYNVEPTLDIYNIWEYFDIAEFLMIPRLKAFCVEWLEQTKKTNSLIEICLPICTLFDVDISAVIDYIRQNLRELMNG</sequence>